<evidence type="ECO:0000256" key="3">
    <source>
        <dbReference type="ARBA" id="ARBA00012664"/>
    </source>
</evidence>
<dbReference type="PANTHER" id="PTHR21058:SF0">
    <property type="entry name" value="6,7-DIMETHYL-8-RIBITYLLUMAZINE SYNTHASE"/>
    <property type="match status" value="1"/>
</dbReference>
<dbReference type="GO" id="GO:0005829">
    <property type="term" value="C:cytosol"/>
    <property type="evidence" value="ECO:0007669"/>
    <property type="project" value="TreeGrafter"/>
</dbReference>
<feature type="binding site" evidence="7">
    <location>
        <position position="136"/>
    </location>
    <ligand>
        <name>(2S)-2-hydroxy-3-oxobutyl phosphate</name>
        <dbReference type="ChEBI" id="CHEBI:58830"/>
    </ligand>
</feature>
<reference evidence="9" key="1">
    <citation type="submission" date="2012-06" db="EMBL/GenBank/DDBJ databases">
        <title>The complete genome of Flexibacter litoralis DSM 6794.</title>
        <authorList>
            <person name="Lucas S."/>
            <person name="Copeland A."/>
            <person name="Lapidus A."/>
            <person name="Glavina del Rio T."/>
            <person name="Dalin E."/>
            <person name="Tice H."/>
            <person name="Bruce D."/>
            <person name="Goodwin L."/>
            <person name="Pitluck S."/>
            <person name="Peters L."/>
            <person name="Ovchinnikova G."/>
            <person name="Lu M."/>
            <person name="Kyrpides N."/>
            <person name="Mavromatis K."/>
            <person name="Ivanova N."/>
            <person name="Brettin T."/>
            <person name="Detter J.C."/>
            <person name="Han C."/>
            <person name="Larimer F."/>
            <person name="Land M."/>
            <person name="Hauser L."/>
            <person name="Markowitz V."/>
            <person name="Cheng J.-F."/>
            <person name="Hugenholtz P."/>
            <person name="Woyke T."/>
            <person name="Wu D."/>
            <person name="Spring S."/>
            <person name="Lang E."/>
            <person name="Kopitz M."/>
            <person name="Brambilla E."/>
            <person name="Klenk H.-P."/>
            <person name="Eisen J.A."/>
        </authorList>
    </citation>
    <scope>NUCLEOTIDE SEQUENCE [LARGE SCALE GENOMIC DNA]</scope>
    <source>
        <strain evidence="9">ATCC 23117 / DSM 6794 / NBRC 15988 / NCIMB 1366 / Sio-4</strain>
    </source>
</reference>
<dbReference type="PATRIC" id="fig|880071.3.peg.3819"/>
<dbReference type="eggNOG" id="COG0054">
    <property type="taxonomic scope" value="Bacteria"/>
</dbReference>
<dbReference type="EC" id="2.5.1.78" evidence="3 7"/>
<dbReference type="HAMAP" id="MF_00178">
    <property type="entry name" value="Lumazine_synth"/>
    <property type="match status" value="1"/>
</dbReference>
<accession>I4AQ87</accession>
<dbReference type="RefSeq" id="WP_014799545.1">
    <property type="nucleotide sequence ID" value="NC_018018.1"/>
</dbReference>
<dbReference type="Pfam" id="PF00885">
    <property type="entry name" value="DMRL_synthase"/>
    <property type="match status" value="1"/>
</dbReference>
<dbReference type="HOGENOM" id="CLU_089358_1_2_10"/>
<protein>
    <recommendedName>
        <fullName evidence="3 7">6,7-dimethyl-8-ribityllumazine synthase</fullName>
        <shortName evidence="7">DMRL synthase</shortName>
        <shortName evidence="7">LS</shortName>
        <shortName evidence="7">Lumazine synthase</shortName>
        <ecNumber evidence="3 7">2.5.1.78</ecNumber>
    </recommendedName>
</protein>
<keyword evidence="4 7" id="KW-0686">Riboflavin biosynthesis</keyword>
<feature type="binding site" evidence="7">
    <location>
        <position position="31"/>
    </location>
    <ligand>
        <name>5-amino-6-(D-ribitylamino)uracil</name>
        <dbReference type="ChEBI" id="CHEBI:15934"/>
    </ligand>
</feature>
<comment type="catalytic activity">
    <reaction evidence="6 7">
        <text>(2S)-2-hydroxy-3-oxobutyl phosphate + 5-amino-6-(D-ribitylamino)uracil = 6,7-dimethyl-8-(1-D-ribityl)lumazine + phosphate + 2 H2O + H(+)</text>
        <dbReference type="Rhea" id="RHEA:26152"/>
        <dbReference type="ChEBI" id="CHEBI:15377"/>
        <dbReference type="ChEBI" id="CHEBI:15378"/>
        <dbReference type="ChEBI" id="CHEBI:15934"/>
        <dbReference type="ChEBI" id="CHEBI:43474"/>
        <dbReference type="ChEBI" id="CHEBI:58201"/>
        <dbReference type="ChEBI" id="CHEBI:58830"/>
        <dbReference type="EC" id="2.5.1.78"/>
    </reaction>
</comment>
<evidence type="ECO:0000256" key="6">
    <source>
        <dbReference type="ARBA" id="ARBA00048785"/>
    </source>
</evidence>
<feature type="binding site" evidence="7">
    <location>
        <begin position="89"/>
        <end position="91"/>
    </location>
    <ligand>
        <name>5-amino-6-(D-ribitylamino)uracil</name>
        <dbReference type="ChEBI" id="CHEBI:15934"/>
    </ligand>
</feature>
<feature type="binding site" evidence="7">
    <location>
        <begin position="94"/>
        <end position="95"/>
    </location>
    <ligand>
        <name>(2S)-2-hydroxy-3-oxobutyl phosphate</name>
        <dbReference type="ChEBI" id="CHEBI:58830"/>
    </ligand>
</feature>
<dbReference type="CDD" id="cd09209">
    <property type="entry name" value="Lumazine_synthase-I"/>
    <property type="match status" value="1"/>
</dbReference>
<gene>
    <name evidence="7" type="primary">ribH</name>
    <name evidence="8" type="ordered locus">Fleli_3816</name>
</gene>
<dbReference type="OrthoDB" id="9809709at2"/>
<dbReference type="GO" id="GO:0009349">
    <property type="term" value="C:riboflavin synthase complex"/>
    <property type="evidence" value="ECO:0007669"/>
    <property type="project" value="UniProtKB-UniRule"/>
</dbReference>
<dbReference type="AlphaFoldDB" id="I4AQ87"/>
<evidence type="ECO:0000313" key="9">
    <source>
        <dbReference type="Proteomes" id="UP000006054"/>
    </source>
</evidence>
<dbReference type="KEGG" id="fli:Fleli_3816"/>
<dbReference type="UniPathway" id="UPA00275">
    <property type="reaction ID" value="UER00404"/>
</dbReference>
<comment type="function">
    <text evidence="7">Catalyzes the formation of 6,7-dimethyl-8-ribityllumazine by condensation of 5-amino-6-(D-ribitylamino)uracil with 3,4-dihydroxy-2-butanone 4-phosphate. This is the penultimate step in the biosynthesis of riboflavin.</text>
</comment>
<evidence type="ECO:0000256" key="7">
    <source>
        <dbReference type="HAMAP-Rule" id="MF_00178"/>
    </source>
</evidence>
<feature type="active site" description="Proton donor" evidence="7">
    <location>
        <position position="97"/>
    </location>
</feature>
<sequence length="172" mass="18966">MSSKDKNLSLHSEKSIQEIGKKQFAIVVAEWNEEVTEALYKGAYEKLTEYGAKKENIHRYDVPGSFELTLAAQWAAQKPEIDAIICLGCVIQGETRHFDFICDAVAQGITNVNLRHNKPVIFGVLTPENQQQALDRAGGKHGNKGDEAAITAIKMLGLHTTILKRSKTGIGF</sequence>
<dbReference type="Proteomes" id="UP000006054">
    <property type="component" value="Chromosome"/>
</dbReference>
<dbReference type="InterPro" id="IPR034964">
    <property type="entry name" value="LS"/>
</dbReference>
<dbReference type="STRING" id="880071.Fleli_3816"/>
<dbReference type="NCBIfam" id="TIGR00114">
    <property type="entry name" value="lumazine-synth"/>
    <property type="match status" value="1"/>
</dbReference>
<dbReference type="InterPro" id="IPR036467">
    <property type="entry name" value="LS/RS_sf"/>
</dbReference>
<evidence type="ECO:0000313" key="8">
    <source>
        <dbReference type="EMBL" id="AFM06122.1"/>
    </source>
</evidence>
<dbReference type="Gene3D" id="3.40.50.960">
    <property type="entry name" value="Lumazine/riboflavin synthase"/>
    <property type="match status" value="1"/>
</dbReference>
<proteinExistence type="inferred from homology"/>
<dbReference type="GO" id="GO:0009231">
    <property type="term" value="P:riboflavin biosynthetic process"/>
    <property type="evidence" value="ECO:0007669"/>
    <property type="project" value="UniProtKB-UniRule"/>
</dbReference>
<dbReference type="GO" id="GO:0000906">
    <property type="term" value="F:6,7-dimethyl-8-ribityllumazine synthase activity"/>
    <property type="evidence" value="ECO:0007669"/>
    <property type="project" value="UniProtKB-UniRule"/>
</dbReference>
<dbReference type="InterPro" id="IPR002180">
    <property type="entry name" value="LS/RS"/>
</dbReference>
<feature type="binding site" evidence="7">
    <location>
        <position position="122"/>
    </location>
    <ligand>
        <name>5-amino-6-(D-ribitylamino)uracil</name>
        <dbReference type="ChEBI" id="CHEBI:15934"/>
    </ligand>
</feature>
<keyword evidence="9" id="KW-1185">Reference proteome</keyword>
<dbReference type="PANTHER" id="PTHR21058">
    <property type="entry name" value="6,7-DIMETHYL-8-RIBITYLLUMAZINE SYNTHASE DMRL SYNTHASE LUMAZINE SYNTHASE"/>
    <property type="match status" value="1"/>
</dbReference>
<evidence type="ECO:0000256" key="2">
    <source>
        <dbReference type="ARBA" id="ARBA00007424"/>
    </source>
</evidence>
<name>I4AQ87_BERLS</name>
<comment type="pathway">
    <text evidence="1 7">Cofactor biosynthesis; riboflavin biosynthesis; riboflavin from 2-hydroxy-3-oxobutyl phosphate and 5-amino-6-(D-ribitylamino)uracil: step 1/2.</text>
</comment>
<dbReference type="SUPFAM" id="SSF52121">
    <property type="entry name" value="Lumazine synthase"/>
    <property type="match status" value="1"/>
</dbReference>
<comment type="similarity">
    <text evidence="2 7">Belongs to the DMRL synthase family.</text>
</comment>
<evidence type="ECO:0000256" key="4">
    <source>
        <dbReference type="ARBA" id="ARBA00022619"/>
    </source>
</evidence>
<feature type="binding site" evidence="7">
    <location>
        <begin position="65"/>
        <end position="67"/>
    </location>
    <ligand>
        <name>5-amino-6-(D-ribitylamino)uracil</name>
        <dbReference type="ChEBI" id="CHEBI:15934"/>
    </ligand>
</feature>
<dbReference type="EMBL" id="CP003345">
    <property type="protein sequence ID" value="AFM06122.1"/>
    <property type="molecule type" value="Genomic_DNA"/>
</dbReference>
<evidence type="ECO:0000256" key="1">
    <source>
        <dbReference type="ARBA" id="ARBA00004917"/>
    </source>
</evidence>
<keyword evidence="5 7" id="KW-0808">Transferase</keyword>
<evidence type="ECO:0000256" key="5">
    <source>
        <dbReference type="ARBA" id="ARBA00022679"/>
    </source>
</evidence>
<organism evidence="8 9">
    <name type="scientific">Bernardetia litoralis (strain ATCC 23117 / DSM 6794 / NBRC 15988 / NCIMB 1366 / Fx l1 / Sio-4)</name>
    <name type="common">Flexibacter litoralis</name>
    <dbReference type="NCBI Taxonomy" id="880071"/>
    <lineage>
        <taxon>Bacteria</taxon>
        <taxon>Pseudomonadati</taxon>
        <taxon>Bacteroidota</taxon>
        <taxon>Cytophagia</taxon>
        <taxon>Cytophagales</taxon>
        <taxon>Bernardetiaceae</taxon>
        <taxon>Bernardetia</taxon>
    </lineage>
</organism>